<dbReference type="EMBL" id="JABFAF010000009">
    <property type="protein sequence ID" value="MBA0865568.1"/>
    <property type="molecule type" value="Genomic_DNA"/>
</dbReference>
<accession>A0A7J9M3N8</accession>
<reference evidence="1 2" key="1">
    <citation type="journal article" date="2019" name="Genome Biol. Evol.">
        <title>Insights into the evolution of the New World diploid cottons (Gossypium, subgenus Houzingenia) based on genome sequencing.</title>
        <authorList>
            <person name="Grover C.E."/>
            <person name="Arick M.A. 2nd"/>
            <person name="Thrash A."/>
            <person name="Conover J.L."/>
            <person name="Sanders W.S."/>
            <person name="Peterson D.G."/>
            <person name="Frelichowski J.E."/>
            <person name="Scheffler J.A."/>
            <person name="Scheffler B.E."/>
            <person name="Wendel J.F."/>
        </authorList>
    </citation>
    <scope>NUCLEOTIDE SEQUENCE [LARGE SCALE GENOMIC DNA]</scope>
    <source>
        <strain evidence="1">1</strain>
        <tissue evidence="1">Leaf</tissue>
    </source>
</reference>
<evidence type="ECO:0000313" key="2">
    <source>
        <dbReference type="Proteomes" id="UP000593576"/>
    </source>
</evidence>
<comment type="caution">
    <text evidence="1">The sequence shown here is derived from an EMBL/GenBank/DDBJ whole genome shotgun (WGS) entry which is preliminary data.</text>
</comment>
<name>A0A7J9M3N8_GOSSC</name>
<proteinExistence type="predicted"/>
<sequence length="72" mass="8235">MVKDEISLLEEELVQLSVKSSLVILIGNQSLVFVRWNMIKKDLMHAIGSTFRGVIRSKIKGEFCWLKTQIDA</sequence>
<gene>
    <name evidence="1" type="ORF">Goshw_013393</name>
</gene>
<organism evidence="1 2">
    <name type="scientific">Gossypium schwendimanii</name>
    <name type="common">Cotton</name>
    <dbReference type="NCBI Taxonomy" id="34291"/>
    <lineage>
        <taxon>Eukaryota</taxon>
        <taxon>Viridiplantae</taxon>
        <taxon>Streptophyta</taxon>
        <taxon>Embryophyta</taxon>
        <taxon>Tracheophyta</taxon>
        <taxon>Spermatophyta</taxon>
        <taxon>Magnoliopsida</taxon>
        <taxon>eudicotyledons</taxon>
        <taxon>Gunneridae</taxon>
        <taxon>Pentapetalae</taxon>
        <taxon>rosids</taxon>
        <taxon>malvids</taxon>
        <taxon>Malvales</taxon>
        <taxon>Malvaceae</taxon>
        <taxon>Malvoideae</taxon>
        <taxon>Gossypium</taxon>
    </lineage>
</organism>
<protein>
    <submittedName>
        <fullName evidence="1">Uncharacterized protein</fullName>
    </submittedName>
</protein>
<dbReference type="AlphaFoldDB" id="A0A7J9M3N8"/>
<dbReference type="OrthoDB" id="966987at2759"/>
<dbReference type="Proteomes" id="UP000593576">
    <property type="component" value="Unassembled WGS sequence"/>
</dbReference>
<evidence type="ECO:0000313" key="1">
    <source>
        <dbReference type="EMBL" id="MBA0865568.1"/>
    </source>
</evidence>
<keyword evidence="2" id="KW-1185">Reference proteome</keyword>